<dbReference type="EMBL" id="GG700650">
    <property type="protein sequence ID" value="KFL60954.1"/>
    <property type="molecule type" value="Genomic_DNA"/>
</dbReference>
<feature type="region of interest" description="Disordered" evidence="1">
    <location>
        <begin position="1"/>
        <end position="21"/>
    </location>
</feature>
<sequence>MGDGNLIAGGAAETPVRTDIDGQQSRAKTLEIMFMHAAGAYKAATASESTYQGWPEVLPAAYKNAYKAKYPLSGDIIRAPLPAQRSRTGIRLNGLNFVSNSMRRS</sequence>
<keyword evidence="3" id="KW-1185">Reference proteome</keyword>
<evidence type="ECO:0000256" key="1">
    <source>
        <dbReference type="SAM" id="MobiDB-lite"/>
    </source>
</evidence>
<dbReference type="RefSeq" id="XP_047605730.1">
    <property type="nucleotide sequence ID" value="XM_047750933.1"/>
</dbReference>
<dbReference type="InParanoid" id="A0A080WHW4"/>
<protein>
    <submittedName>
        <fullName evidence="2">Uncharacterized protein</fullName>
    </submittedName>
</protein>
<evidence type="ECO:0000313" key="3">
    <source>
        <dbReference type="Proteomes" id="UP000008864"/>
    </source>
</evidence>
<reference evidence="3" key="1">
    <citation type="journal article" date="2012" name="MBio">
        <title>Comparative genome analysis of Trichophyton rubrum and related dermatophytes reveals candidate genes involved in infection.</title>
        <authorList>
            <person name="Martinez D.A."/>
            <person name="Oliver B.G."/>
            <person name="Graeser Y."/>
            <person name="Goldberg J.M."/>
            <person name="Li W."/>
            <person name="Martinez-Rossi N.M."/>
            <person name="Monod M."/>
            <person name="Shelest E."/>
            <person name="Barton R.C."/>
            <person name="Birch E."/>
            <person name="Brakhage A.A."/>
            <person name="Chen Z."/>
            <person name="Gurr S.J."/>
            <person name="Heiman D."/>
            <person name="Heitman J."/>
            <person name="Kosti I."/>
            <person name="Rossi A."/>
            <person name="Saif S."/>
            <person name="Samalova M."/>
            <person name="Saunders C.W."/>
            <person name="Shea T."/>
            <person name="Summerbell R.C."/>
            <person name="Xu J."/>
            <person name="Young S."/>
            <person name="Zeng Q."/>
            <person name="Birren B.W."/>
            <person name="Cuomo C.A."/>
            <person name="White T.C."/>
        </authorList>
    </citation>
    <scope>NUCLEOTIDE SEQUENCE [LARGE SCALE GENOMIC DNA]</scope>
    <source>
        <strain evidence="3">ATCC MYA-4607 / CBS 118892</strain>
    </source>
</reference>
<name>A0A080WHW4_TRIRC</name>
<dbReference type="GeneID" id="71777238"/>
<gene>
    <name evidence="2" type="ORF">TERG_11891</name>
</gene>
<dbReference type="Proteomes" id="UP000008864">
    <property type="component" value="Unassembled WGS sequence"/>
</dbReference>
<dbReference type="VEuPathDB" id="FungiDB:TERG_11891"/>
<organism evidence="2 3">
    <name type="scientific">Trichophyton rubrum (strain ATCC MYA-4607 / CBS 118892)</name>
    <name type="common">Athlete's foot fungus</name>
    <dbReference type="NCBI Taxonomy" id="559305"/>
    <lineage>
        <taxon>Eukaryota</taxon>
        <taxon>Fungi</taxon>
        <taxon>Dikarya</taxon>
        <taxon>Ascomycota</taxon>
        <taxon>Pezizomycotina</taxon>
        <taxon>Eurotiomycetes</taxon>
        <taxon>Eurotiomycetidae</taxon>
        <taxon>Onygenales</taxon>
        <taxon>Arthrodermataceae</taxon>
        <taxon>Trichophyton</taxon>
    </lineage>
</organism>
<accession>A0A080WHW4</accession>
<evidence type="ECO:0000313" key="2">
    <source>
        <dbReference type="EMBL" id="KFL60954.1"/>
    </source>
</evidence>
<dbReference type="HOGENOM" id="CLU_2238543_0_0_1"/>
<dbReference type="AlphaFoldDB" id="A0A080WHW4"/>
<proteinExistence type="predicted"/>